<dbReference type="OrthoDB" id="428260at2759"/>
<feature type="domain" description="Beta-lactamase-related" evidence="3">
    <location>
        <begin position="16"/>
        <end position="390"/>
    </location>
</feature>
<evidence type="ECO:0000256" key="2">
    <source>
        <dbReference type="ARBA" id="ARBA00022801"/>
    </source>
</evidence>
<gene>
    <name evidence="4" type="ORF">LY89DRAFT_718066</name>
</gene>
<comment type="similarity">
    <text evidence="1">Belongs to the class-A beta-lactamase family.</text>
</comment>
<evidence type="ECO:0000313" key="5">
    <source>
        <dbReference type="Proteomes" id="UP000070700"/>
    </source>
</evidence>
<dbReference type="SUPFAM" id="SSF56601">
    <property type="entry name" value="beta-lactamase/transpeptidase-like"/>
    <property type="match status" value="1"/>
</dbReference>
<dbReference type="Gene3D" id="3.40.710.10">
    <property type="entry name" value="DD-peptidase/beta-lactamase superfamily"/>
    <property type="match status" value="1"/>
</dbReference>
<dbReference type="GO" id="GO:0016787">
    <property type="term" value="F:hydrolase activity"/>
    <property type="evidence" value="ECO:0007669"/>
    <property type="project" value="UniProtKB-KW"/>
</dbReference>
<dbReference type="InterPro" id="IPR001466">
    <property type="entry name" value="Beta-lactam-related"/>
</dbReference>
<evidence type="ECO:0000313" key="4">
    <source>
        <dbReference type="EMBL" id="KUJ17353.1"/>
    </source>
</evidence>
<name>A0A194XB04_MOLSC</name>
<reference evidence="4 5" key="1">
    <citation type="submission" date="2015-10" db="EMBL/GenBank/DDBJ databases">
        <title>Full genome of DAOMC 229536 Phialocephala scopiformis, a fungal endophyte of spruce producing the potent anti-insectan compound rugulosin.</title>
        <authorList>
            <consortium name="DOE Joint Genome Institute"/>
            <person name="Walker A.K."/>
            <person name="Frasz S.L."/>
            <person name="Seifert K.A."/>
            <person name="Miller J.D."/>
            <person name="Mondo S.J."/>
            <person name="Labutti K."/>
            <person name="Lipzen A."/>
            <person name="Dockter R."/>
            <person name="Kennedy M."/>
            <person name="Grigoriev I.V."/>
            <person name="Spatafora J.W."/>
        </authorList>
    </citation>
    <scope>NUCLEOTIDE SEQUENCE [LARGE SCALE GENOMIC DNA]</scope>
    <source>
        <strain evidence="4 5">CBS 120377</strain>
    </source>
</reference>
<organism evidence="4 5">
    <name type="scientific">Mollisia scopiformis</name>
    <name type="common">Conifer needle endophyte fungus</name>
    <name type="synonym">Phialocephala scopiformis</name>
    <dbReference type="NCBI Taxonomy" id="149040"/>
    <lineage>
        <taxon>Eukaryota</taxon>
        <taxon>Fungi</taxon>
        <taxon>Dikarya</taxon>
        <taxon>Ascomycota</taxon>
        <taxon>Pezizomycotina</taxon>
        <taxon>Leotiomycetes</taxon>
        <taxon>Helotiales</taxon>
        <taxon>Mollisiaceae</taxon>
        <taxon>Mollisia</taxon>
    </lineage>
</organism>
<accession>A0A194XB04</accession>
<dbReference type="GeneID" id="28828117"/>
<keyword evidence="2" id="KW-0378">Hydrolase</keyword>
<dbReference type="STRING" id="149040.A0A194XB04"/>
<proteinExistence type="inferred from homology"/>
<protein>
    <submittedName>
        <fullName evidence="4">Beta-lactamase class C and other penicillin binding protein</fullName>
    </submittedName>
</protein>
<dbReference type="Proteomes" id="UP000070700">
    <property type="component" value="Unassembled WGS sequence"/>
</dbReference>
<keyword evidence="5" id="KW-1185">Reference proteome</keyword>
<evidence type="ECO:0000259" key="3">
    <source>
        <dbReference type="Pfam" id="PF00144"/>
    </source>
</evidence>
<dbReference type="EMBL" id="KQ947414">
    <property type="protein sequence ID" value="KUJ17353.1"/>
    <property type="molecule type" value="Genomic_DNA"/>
</dbReference>
<dbReference type="RefSeq" id="XP_018071708.1">
    <property type="nucleotide sequence ID" value="XM_018218391.1"/>
</dbReference>
<evidence type="ECO:0000256" key="1">
    <source>
        <dbReference type="ARBA" id="ARBA00009009"/>
    </source>
</evidence>
<dbReference type="KEGG" id="psco:LY89DRAFT_718066"/>
<sequence length="415" mass="46310">MAAETFEQRVERACNDLEIPGLVMVAGDRDGKFYYEKAIGNRSLKDGKPDPMPLDATMWLASCTKLITSVAVMQCVEKGLLKLDDDVSTILPELKDMDVLVDFETGPHGKDKPVLKKNTKTVTLRNLLTHTSGLSYDVFNPVLMRYRATQGIQPSLYVTRPPKEAFHFPLLFQPGEQWEYGVGLDWAGWMVERATGVNLEEYFKKNIWGPLGVKSMSFYPNKNPAIKSKLADMSIREGGITMFGNPAEPNGKTIYIDDNIYSLDMTESTGGSGLFGAPLDYFKLLQSLLRNDEKVLKKGTVDDMFKPQLSPAQISSFEAKLAIPEVNVQMSDLPAGTKVDYGLGAGLIKNDIPGRWKAGTLFWSGYPNLHWYIDRESGIAGMIGSQLHAPGDPKFVEYAKLWGEEMFRQRGKEKL</sequence>
<dbReference type="InterPro" id="IPR050789">
    <property type="entry name" value="Diverse_Enzym_Activities"/>
</dbReference>
<dbReference type="PANTHER" id="PTHR43283:SF17">
    <property type="entry name" value="(LOVD), PUTATIVE (AFU_ORTHOLOGUE AFUA_5G00920)-RELATED"/>
    <property type="match status" value="1"/>
</dbReference>
<dbReference type="InterPro" id="IPR012338">
    <property type="entry name" value="Beta-lactam/transpept-like"/>
</dbReference>
<dbReference type="Pfam" id="PF00144">
    <property type="entry name" value="Beta-lactamase"/>
    <property type="match status" value="1"/>
</dbReference>
<dbReference type="AlphaFoldDB" id="A0A194XB04"/>
<dbReference type="PANTHER" id="PTHR43283">
    <property type="entry name" value="BETA-LACTAMASE-RELATED"/>
    <property type="match status" value="1"/>
</dbReference>
<dbReference type="InParanoid" id="A0A194XB04"/>